<evidence type="ECO:0000313" key="3">
    <source>
        <dbReference type="EMBL" id="UJO16805.1"/>
    </source>
</evidence>
<keyword evidence="2" id="KW-0472">Membrane</keyword>
<dbReference type="OrthoDB" id="5422785at2759"/>
<evidence type="ECO:0000313" key="4">
    <source>
        <dbReference type="Proteomes" id="UP000756132"/>
    </source>
</evidence>
<dbReference type="AlphaFoldDB" id="A0A9Q8LG07"/>
<reference evidence="3" key="1">
    <citation type="submission" date="2021-12" db="EMBL/GenBank/DDBJ databases">
        <authorList>
            <person name="Zaccaron A."/>
            <person name="Stergiopoulos I."/>
        </authorList>
    </citation>
    <scope>NUCLEOTIDE SEQUENCE</scope>
    <source>
        <strain evidence="3">Race5_Kim</strain>
    </source>
</reference>
<dbReference type="Proteomes" id="UP000756132">
    <property type="component" value="Chromosome 4"/>
</dbReference>
<evidence type="ECO:0000256" key="1">
    <source>
        <dbReference type="SAM" id="MobiDB-lite"/>
    </source>
</evidence>
<gene>
    <name evidence="3" type="ORF">CLAFUR5_04573</name>
</gene>
<keyword evidence="4" id="KW-1185">Reference proteome</keyword>
<dbReference type="GeneID" id="71984451"/>
<dbReference type="EMBL" id="CP090166">
    <property type="protein sequence ID" value="UJO16805.1"/>
    <property type="molecule type" value="Genomic_DNA"/>
</dbReference>
<reference evidence="3" key="2">
    <citation type="journal article" date="2022" name="Microb. Genom.">
        <title>A chromosome-scale genome assembly of the tomato pathogen Cladosporium fulvum reveals a compartmentalized genome architecture and the presence of a dispensable chromosome.</title>
        <authorList>
            <person name="Zaccaron A.Z."/>
            <person name="Chen L.H."/>
            <person name="Samaras A."/>
            <person name="Stergiopoulos I."/>
        </authorList>
    </citation>
    <scope>NUCLEOTIDE SEQUENCE</scope>
    <source>
        <strain evidence="3">Race5_Kim</strain>
    </source>
</reference>
<keyword evidence="2" id="KW-1133">Transmembrane helix</keyword>
<feature type="compositionally biased region" description="Polar residues" evidence="1">
    <location>
        <begin position="226"/>
        <end position="242"/>
    </location>
</feature>
<feature type="transmembrane region" description="Helical" evidence="2">
    <location>
        <begin position="24"/>
        <end position="45"/>
    </location>
</feature>
<proteinExistence type="predicted"/>
<feature type="region of interest" description="Disordered" evidence="1">
    <location>
        <begin position="226"/>
        <end position="246"/>
    </location>
</feature>
<dbReference type="RefSeq" id="XP_047761171.1">
    <property type="nucleotide sequence ID" value="XM_047903721.1"/>
</dbReference>
<protein>
    <submittedName>
        <fullName evidence="3">Uncharacterized protein</fullName>
    </submittedName>
</protein>
<sequence>MSSIALESLEDFSKKNASISYRRCIKLAALVTGSVALGLLLVTGVSQHKILQTIGEPTTTSIAVRPDYHISTHLYERGVFKWIIGAVTNPIVGLAVFYWRAIASVAAAWPSIDQAAAAFLFIAQQYNIQSGGHKRGIGGPEQEHPEYYELKDRIFGPNYDFHSFIPNNSEHEHHREMVRKNGGNDVPVFHWTSPDGLQFHHAFLYNQADGTHMHRFGYTGKSTVAKRQSDVSGAQTEESFSSGGIDLKDCNGGDSNSFSINQQVRMQEDIDCAVGAGSVKSSSSLGVTI</sequence>
<organism evidence="3 4">
    <name type="scientific">Passalora fulva</name>
    <name type="common">Tomato leaf mold</name>
    <name type="synonym">Cladosporium fulvum</name>
    <dbReference type="NCBI Taxonomy" id="5499"/>
    <lineage>
        <taxon>Eukaryota</taxon>
        <taxon>Fungi</taxon>
        <taxon>Dikarya</taxon>
        <taxon>Ascomycota</taxon>
        <taxon>Pezizomycotina</taxon>
        <taxon>Dothideomycetes</taxon>
        <taxon>Dothideomycetidae</taxon>
        <taxon>Mycosphaerellales</taxon>
        <taxon>Mycosphaerellaceae</taxon>
        <taxon>Fulvia</taxon>
    </lineage>
</organism>
<dbReference type="KEGG" id="ffu:CLAFUR5_04573"/>
<name>A0A9Q8LG07_PASFU</name>
<keyword evidence="2" id="KW-0812">Transmembrane</keyword>
<evidence type="ECO:0000256" key="2">
    <source>
        <dbReference type="SAM" id="Phobius"/>
    </source>
</evidence>
<accession>A0A9Q8LG07</accession>